<name>A0ABQ4CQL8_9ACTN</name>
<accession>A0ABQ4CQL8</accession>
<feature type="region of interest" description="Disordered" evidence="1">
    <location>
        <begin position="51"/>
        <end position="70"/>
    </location>
</feature>
<reference evidence="2 3" key="1">
    <citation type="submission" date="2021-01" db="EMBL/GenBank/DDBJ databases">
        <title>Whole genome shotgun sequence of Asanoa siamensis NBRC 107932.</title>
        <authorList>
            <person name="Komaki H."/>
            <person name="Tamura T."/>
        </authorList>
    </citation>
    <scope>NUCLEOTIDE SEQUENCE [LARGE SCALE GENOMIC DNA]</scope>
    <source>
        <strain evidence="2 3">NBRC 107932</strain>
    </source>
</reference>
<proteinExistence type="predicted"/>
<organism evidence="2 3">
    <name type="scientific">Asanoa siamensis</name>
    <dbReference type="NCBI Taxonomy" id="926357"/>
    <lineage>
        <taxon>Bacteria</taxon>
        <taxon>Bacillati</taxon>
        <taxon>Actinomycetota</taxon>
        <taxon>Actinomycetes</taxon>
        <taxon>Micromonosporales</taxon>
        <taxon>Micromonosporaceae</taxon>
        <taxon>Asanoa</taxon>
    </lineage>
</organism>
<gene>
    <name evidence="2" type="ORF">Asi02nite_30950</name>
</gene>
<dbReference type="Proteomes" id="UP000604117">
    <property type="component" value="Unassembled WGS sequence"/>
</dbReference>
<evidence type="ECO:0000313" key="2">
    <source>
        <dbReference type="EMBL" id="GIF73577.1"/>
    </source>
</evidence>
<keyword evidence="3" id="KW-1185">Reference proteome</keyword>
<evidence type="ECO:0000256" key="1">
    <source>
        <dbReference type="SAM" id="MobiDB-lite"/>
    </source>
</evidence>
<dbReference type="EMBL" id="BONE01000022">
    <property type="protein sequence ID" value="GIF73577.1"/>
    <property type="molecule type" value="Genomic_DNA"/>
</dbReference>
<comment type="caution">
    <text evidence="2">The sequence shown here is derived from an EMBL/GenBank/DDBJ whole genome shotgun (WGS) entry which is preliminary data.</text>
</comment>
<evidence type="ECO:0000313" key="3">
    <source>
        <dbReference type="Proteomes" id="UP000604117"/>
    </source>
</evidence>
<feature type="region of interest" description="Disordered" evidence="1">
    <location>
        <begin position="1"/>
        <end position="23"/>
    </location>
</feature>
<protein>
    <submittedName>
        <fullName evidence="2">Uncharacterized protein</fullName>
    </submittedName>
</protein>
<sequence>MKIPLGSVASSQIAIGEGHPTKGGTVLPISFDQDSASELIDLDLEIVTLAEPTDSDHDRYASTRPIPGCP</sequence>